<proteinExistence type="predicted"/>
<dbReference type="EMBL" id="MN739799">
    <property type="protein sequence ID" value="QHT26575.1"/>
    <property type="molecule type" value="Genomic_DNA"/>
</dbReference>
<dbReference type="InterPro" id="IPR036877">
    <property type="entry name" value="SUI1_dom_sf"/>
</dbReference>
<protein>
    <recommendedName>
        <fullName evidence="1">SUI1 domain-containing protein</fullName>
    </recommendedName>
</protein>
<organism evidence="2">
    <name type="scientific">viral metagenome</name>
    <dbReference type="NCBI Taxonomy" id="1070528"/>
    <lineage>
        <taxon>unclassified sequences</taxon>
        <taxon>metagenomes</taxon>
        <taxon>organismal metagenomes</taxon>
    </lineage>
</organism>
<dbReference type="GO" id="GO:0003743">
    <property type="term" value="F:translation initiation factor activity"/>
    <property type="evidence" value="ECO:0007669"/>
    <property type="project" value="InterPro"/>
</dbReference>
<accession>A0A6C0EGX6</accession>
<evidence type="ECO:0000259" key="1">
    <source>
        <dbReference type="PROSITE" id="PS50296"/>
    </source>
</evidence>
<dbReference type="PROSITE" id="PS50296">
    <property type="entry name" value="SUI1"/>
    <property type="match status" value="1"/>
</dbReference>
<dbReference type="Pfam" id="PF01253">
    <property type="entry name" value="SUI1"/>
    <property type="match status" value="1"/>
</dbReference>
<reference evidence="2" key="1">
    <citation type="journal article" date="2020" name="Nature">
        <title>Giant virus diversity and host interactions through global metagenomics.</title>
        <authorList>
            <person name="Schulz F."/>
            <person name="Roux S."/>
            <person name="Paez-Espino D."/>
            <person name="Jungbluth S."/>
            <person name="Walsh D.A."/>
            <person name="Denef V.J."/>
            <person name="McMahon K.D."/>
            <person name="Konstantinidis K.T."/>
            <person name="Eloe-Fadrosh E.A."/>
            <person name="Kyrpides N.C."/>
            <person name="Woyke T."/>
        </authorList>
    </citation>
    <scope>NUCLEOTIDE SEQUENCE</scope>
    <source>
        <strain evidence="2">GVMAG-M-3300023179-2</strain>
    </source>
</reference>
<name>A0A6C0EGX6_9ZZZZ</name>
<dbReference type="InterPro" id="IPR001950">
    <property type="entry name" value="SUI1"/>
</dbReference>
<dbReference type="AlphaFoldDB" id="A0A6C0EGX6"/>
<dbReference type="Gene3D" id="3.30.780.10">
    <property type="entry name" value="SUI1-like domain"/>
    <property type="match status" value="1"/>
</dbReference>
<feature type="domain" description="SUI1" evidence="1">
    <location>
        <begin position="52"/>
        <end position="117"/>
    </location>
</feature>
<evidence type="ECO:0000313" key="2">
    <source>
        <dbReference type="EMBL" id="QHT26575.1"/>
    </source>
</evidence>
<dbReference type="SUPFAM" id="SSF55159">
    <property type="entry name" value="eIF1-like"/>
    <property type="match status" value="1"/>
</dbReference>
<sequence>MIKKLKKYFKNMKFVLLMNPFEDIPIKNDINNEYKNDIINDYKIDIWVENFGKKKNTYISGWILSEPILKDHIKNIKKKNGCNGTIKKISIDSLEKTVIHLQGNHIDFMKNYLLDNGIELSNINIKG</sequence>